<dbReference type="InterPro" id="IPR006963">
    <property type="entry name" value="Mopterin_OxRdtase_4Fe-4S_dom"/>
</dbReference>
<evidence type="ECO:0000256" key="10">
    <source>
        <dbReference type="ARBA" id="ARBA00022723"/>
    </source>
</evidence>
<dbReference type="Pfam" id="PF00384">
    <property type="entry name" value="Molybdopterin"/>
    <property type="match status" value="1"/>
</dbReference>
<dbReference type="Gene3D" id="3.40.228.10">
    <property type="entry name" value="Dimethylsulfoxide Reductase, domain 2"/>
    <property type="match status" value="1"/>
</dbReference>
<sequence>MSSNSVKTVCPYCGVGCGMVLHVEDGQVVKISGDKEHPANFGRLCTKGQSAHVALRKSGRLESAFVRHARDQDPVPLPMAQAISDTAARLRGLLDAHGPDALSFYVSGQMSIEAQYLVNKLAKGFVGTNNIESNSRLCMASAGSGYKLSLGADGPPGSYDDIDHADLFFVIGANMADCHPILFLRMMDRVKAGAKLIVVDPRRNTTADKADLFLQIKPGTDLALLNGLLHLLHQNGHTDASFIADFTEGWDAMPAFLADYTPEKVSAITGLSVEDIRRAAHMIGAAPEWISCWTMGLNQSTHGTWHTNAICNLHLATGKICRRGSGPFSLTGQPNAMGGREMGYMGPGLPGQRSVLVEDDRVFIEDLWGIPQGALKTAVGNGTIDMFNRMAAGEIKACWIICTNPVASVANRQNAIAGLRAAELVISQDAFLDTETNRYADVLLPGALWAEAEGVMINSERNLTLMQKGIEPPGAALPDWQIIARVACEMGFADAFTYASAEEVFAEITRVSNPKTGYDLRGASHRRLKETPLQWPLASNDAADRNPIRYVNDGVSQTLKERPDGSRPRFVFPTASGKAVFFARAFSAPAELPDREFPIVLNTGRLQHQWHTMTKTGKVAMLNKLNPGPFVEIHPEDAATLGIKARDPVEIRSRRGRAVLPAVVTERVQAGNCFAPMHWNDVFGDDLCINAVTSDSIDPVSQQPELKFCAVALSPVALDAIAPASNADDGTRIEAPAVGADAATTASAISTNTKDLDMPRINALTSLLQLPQAPAPSFTETERAYLGGFVSGLRSAEGQGIDSVPVLPAGAPFDPANRLYVDGLLAGLYSRSATLAAVPAGALVTPHSDAAHASGVRILRVRPKVTLLWASQTGNTESLTERYATRLMESGFEIRTSCMADYQASALAKAQYVLLMSSTFGDGDPPDNAQSFWSQLSSDAAPRVDSLRYAVLALGDRNYDQFCGHGRRLDERLAALGAMRLMDRVDCDSEYQEDADAWLESIIVRIKEEDAALHAVPPGGMINAVVPGAVPTKTRPAASRLVRNLQLNKQGTAKDTRYFSLSTGDSGLEYEAGDALGVWPSNCPELVDELISLSGLGADASVSVSGAGEMPLADALTRHYEIARPSPDALAFIAARSSNGALRDLLGAERKADLKQWLWGQQLADVLHEFPVNLTAAELTGMLKRLQPRLYSIASSPKAHPGEVHLTVSAVRYSNGRRNRKGVSSTFLADRAGDVNVPVFVQKSAHFRPPHVSDTPIIMVGPGTGVAPFRGFLHERRARGDKGRNWLFFGEQHAATDFYYRDELEAMRDSGVLTRLDVAFSRDQKEKIYVQDRMREQGAQLWAWLEEGAHFYVCGDANRMAKDVDATLRHVVARHGGMNEEKATEYVNRLAQEKRYARDVY</sequence>
<keyword evidence="17" id="KW-0534">Nitrate assimilation</keyword>
<comment type="cofactor">
    <cofactor evidence="3">
        <name>[4Fe-4S] cluster</name>
        <dbReference type="ChEBI" id="CHEBI:49883"/>
    </cofactor>
</comment>
<dbReference type="SUPFAM" id="SSF53706">
    <property type="entry name" value="Formate dehydrogenase/DMSO reductase, domains 1-3"/>
    <property type="match status" value="1"/>
</dbReference>
<accession>A0ABN7LPR7</accession>
<dbReference type="Gene3D" id="1.20.990.10">
    <property type="entry name" value="NADPH-cytochrome p450 Reductase, Chain A, domain 3"/>
    <property type="match status" value="1"/>
</dbReference>
<dbReference type="SMART" id="SM00926">
    <property type="entry name" value="Molybdop_Fe4S4"/>
    <property type="match status" value="1"/>
</dbReference>
<evidence type="ECO:0000256" key="15">
    <source>
        <dbReference type="ARBA" id="ARBA00023004"/>
    </source>
</evidence>
<dbReference type="InterPro" id="IPR023173">
    <property type="entry name" value="NADPH_Cyt_P450_Rdtase_alpha"/>
</dbReference>
<keyword evidence="16" id="KW-0411">Iron-sulfur</keyword>
<dbReference type="Pfam" id="PF00258">
    <property type="entry name" value="Flavodoxin_1"/>
    <property type="match status" value="1"/>
</dbReference>
<evidence type="ECO:0000256" key="6">
    <source>
        <dbReference type="ARBA" id="ARBA00022485"/>
    </source>
</evidence>
<keyword evidence="13" id="KW-0249">Electron transport</keyword>
<evidence type="ECO:0000259" key="18">
    <source>
        <dbReference type="PROSITE" id="PS50902"/>
    </source>
</evidence>
<dbReference type="PRINTS" id="PR00371">
    <property type="entry name" value="FPNCR"/>
</dbReference>
<evidence type="ECO:0000256" key="7">
    <source>
        <dbReference type="ARBA" id="ARBA00022505"/>
    </source>
</evidence>
<dbReference type="InterPro" id="IPR017938">
    <property type="entry name" value="Riboflavin_synthase-like_b-brl"/>
</dbReference>
<evidence type="ECO:0000313" key="22">
    <source>
        <dbReference type="Proteomes" id="UP000672526"/>
    </source>
</evidence>
<proteinExistence type="inferred from homology"/>
<dbReference type="InterPro" id="IPR001709">
    <property type="entry name" value="Flavoprot_Pyr_Nucl_cyt_Rdtase"/>
</dbReference>
<dbReference type="Pfam" id="PF04879">
    <property type="entry name" value="Molybdop_Fe4S4"/>
    <property type="match status" value="1"/>
</dbReference>
<keyword evidence="22" id="KW-1185">Reference proteome</keyword>
<dbReference type="SUPFAM" id="SSF50692">
    <property type="entry name" value="ADC-like"/>
    <property type="match status" value="1"/>
</dbReference>
<dbReference type="InterPro" id="IPR009010">
    <property type="entry name" value="Asp_de-COase-like_dom_sf"/>
</dbReference>
<feature type="domain" description="FAD-binding FR-type" evidence="19">
    <location>
        <begin position="1034"/>
        <end position="1250"/>
    </location>
</feature>
<dbReference type="CDD" id="cd06199">
    <property type="entry name" value="SiR"/>
    <property type="match status" value="1"/>
</dbReference>
<keyword evidence="14 21" id="KW-0560">Oxidoreductase</keyword>
<dbReference type="PROSITE" id="PS00551">
    <property type="entry name" value="MOLYBDOPTERIN_PROK_1"/>
    <property type="match status" value="1"/>
</dbReference>
<keyword evidence="11" id="KW-0274">FAD</keyword>
<dbReference type="PROSITE" id="PS50902">
    <property type="entry name" value="FLAVODOXIN_LIKE"/>
    <property type="match status" value="1"/>
</dbReference>
<comment type="similarity">
    <text evidence="5">Belongs to the prokaryotic molybdopterin-containing oxidoreductase family. NasA/NapA/NarB subfamily.</text>
</comment>
<dbReference type="InterPro" id="IPR003097">
    <property type="entry name" value="CysJ-like_FAD-binding"/>
</dbReference>
<comment type="caution">
    <text evidence="21">The sequence shown here is derived from an EMBL/GenBank/DDBJ whole genome shotgun (WGS) entry which is preliminary data.</text>
</comment>
<dbReference type="Gene3D" id="3.40.50.360">
    <property type="match status" value="1"/>
</dbReference>
<feature type="domain" description="4Fe-4S Mo/W bis-MGD-type" evidence="20">
    <location>
        <begin position="3"/>
        <end position="59"/>
    </location>
</feature>
<dbReference type="Gene3D" id="3.40.50.80">
    <property type="entry name" value="Nucleotide-binding domain of ferredoxin-NADP reductase (FNR) module"/>
    <property type="match status" value="1"/>
</dbReference>
<dbReference type="PANTHER" id="PTHR43105">
    <property type="entry name" value="RESPIRATORY NITRATE REDUCTASE"/>
    <property type="match status" value="1"/>
</dbReference>
<gene>
    <name evidence="21" type="primary">napA</name>
    <name evidence="21" type="ORF">R69888_03076</name>
</gene>
<dbReference type="SUPFAM" id="SSF63380">
    <property type="entry name" value="Riboflavin synthase domain-like"/>
    <property type="match status" value="1"/>
</dbReference>
<evidence type="ECO:0000256" key="9">
    <source>
        <dbReference type="ARBA" id="ARBA00022643"/>
    </source>
</evidence>
<dbReference type="PRINTS" id="PR00369">
    <property type="entry name" value="FLAVODOXIN"/>
</dbReference>
<dbReference type="InterPro" id="IPR006657">
    <property type="entry name" value="MoPterin_dinucl-bd_dom"/>
</dbReference>
<evidence type="ECO:0000259" key="20">
    <source>
        <dbReference type="PROSITE" id="PS51669"/>
    </source>
</evidence>
<name>A0ABN7LPR7_9BURK</name>
<organism evidence="21 22">
    <name type="scientific">Paraburkholderia haematera</name>
    <dbReference type="NCBI Taxonomy" id="2793077"/>
    <lineage>
        <taxon>Bacteria</taxon>
        <taxon>Pseudomonadati</taxon>
        <taxon>Pseudomonadota</taxon>
        <taxon>Betaproteobacteria</taxon>
        <taxon>Burkholderiales</taxon>
        <taxon>Burkholderiaceae</taxon>
        <taxon>Paraburkholderia</taxon>
    </lineage>
</organism>
<keyword evidence="10" id="KW-0479">Metal-binding</keyword>
<dbReference type="Gene3D" id="3.40.50.740">
    <property type="match status" value="1"/>
</dbReference>
<dbReference type="InterPro" id="IPR039261">
    <property type="entry name" value="FNR_nucleotide-bd"/>
</dbReference>
<evidence type="ECO:0000256" key="17">
    <source>
        <dbReference type="ARBA" id="ARBA00023063"/>
    </source>
</evidence>
<dbReference type="Pfam" id="PF01568">
    <property type="entry name" value="Molydop_binding"/>
    <property type="match status" value="1"/>
</dbReference>
<evidence type="ECO:0000256" key="16">
    <source>
        <dbReference type="ARBA" id="ARBA00023014"/>
    </source>
</evidence>
<dbReference type="RefSeq" id="WP_211612049.1">
    <property type="nucleotide sequence ID" value="NZ_CAJNBK010000007.1"/>
</dbReference>
<dbReference type="PROSITE" id="PS51384">
    <property type="entry name" value="FAD_FR"/>
    <property type="match status" value="1"/>
</dbReference>
<dbReference type="InterPro" id="IPR041957">
    <property type="entry name" value="CT_Nitrate-R-NapA-like"/>
</dbReference>
<dbReference type="Proteomes" id="UP000672526">
    <property type="component" value="Unassembled WGS sequence"/>
</dbReference>
<dbReference type="EMBL" id="CAJNBK010000007">
    <property type="protein sequence ID" value="CAE6753545.1"/>
    <property type="molecule type" value="Genomic_DNA"/>
</dbReference>
<dbReference type="SUPFAM" id="SSF52218">
    <property type="entry name" value="Flavoproteins"/>
    <property type="match status" value="1"/>
</dbReference>
<dbReference type="PROSITE" id="PS51669">
    <property type="entry name" value="4FE4S_MOW_BIS_MGD"/>
    <property type="match status" value="1"/>
</dbReference>
<dbReference type="SUPFAM" id="SSF52343">
    <property type="entry name" value="Ferredoxin reductase-like, C-terminal NADP-linked domain"/>
    <property type="match status" value="1"/>
</dbReference>
<dbReference type="InterPro" id="IPR001094">
    <property type="entry name" value="Flavdoxin-like"/>
</dbReference>
<evidence type="ECO:0000256" key="1">
    <source>
        <dbReference type="ARBA" id="ARBA00001917"/>
    </source>
</evidence>
<dbReference type="InterPro" id="IPR017927">
    <property type="entry name" value="FAD-bd_FR_type"/>
</dbReference>
<keyword evidence="12" id="KW-0521">NADP</keyword>
<dbReference type="InterPro" id="IPR027467">
    <property type="entry name" value="MopterinOxRdtase_cofactor_BS"/>
</dbReference>
<dbReference type="CDD" id="cd02754">
    <property type="entry name" value="MopB_Nitrate-R-NapA-like"/>
    <property type="match status" value="1"/>
</dbReference>
<protein>
    <submittedName>
        <fullName evidence="21">Periplasmic nitrate reductase</fullName>
        <ecNumber evidence="21">1.9.6.1</ecNumber>
    </submittedName>
</protein>
<evidence type="ECO:0000259" key="19">
    <source>
        <dbReference type="PROSITE" id="PS51384"/>
    </source>
</evidence>
<evidence type="ECO:0000256" key="11">
    <source>
        <dbReference type="ARBA" id="ARBA00022827"/>
    </source>
</evidence>
<dbReference type="Gene3D" id="2.40.40.20">
    <property type="match status" value="1"/>
</dbReference>
<evidence type="ECO:0000256" key="12">
    <source>
        <dbReference type="ARBA" id="ARBA00022857"/>
    </source>
</evidence>
<comment type="cofactor">
    <cofactor evidence="4">
        <name>FAD</name>
        <dbReference type="ChEBI" id="CHEBI:57692"/>
    </cofactor>
</comment>
<dbReference type="PANTHER" id="PTHR43105:SF9">
    <property type="entry name" value="NADPH-FE(3+) OXIDOREDUCTASE SUBUNIT ALPHA"/>
    <property type="match status" value="1"/>
</dbReference>
<dbReference type="InterPro" id="IPR029039">
    <property type="entry name" value="Flavoprotein-like_sf"/>
</dbReference>
<evidence type="ECO:0000256" key="2">
    <source>
        <dbReference type="ARBA" id="ARBA00001942"/>
    </source>
</evidence>
<evidence type="ECO:0000256" key="5">
    <source>
        <dbReference type="ARBA" id="ARBA00008747"/>
    </source>
</evidence>
<keyword evidence="13" id="KW-0813">Transport</keyword>
<dbReference type="Pfam" id="PF00175">
    <property type="entry name" value="NAD_binding_1"/>
    <property type="match status" value="1"/>
</dbReference>
<keyword evidence="9" id="KW-0288">FMN</keyword>
<dbReference type="GO" id="GO:0050140">
    <property type="term" value="F:nitrate reductase (cytochrome) activity"/>
    <property type="evidence" value="ECO:0007669"/>
    <property type="project" value="UniProtKB-EC"/>
</dbReference>
<dbReference type="InterPro" id="IPR006656">
    <property type="entry name" value="Mopterin_OxRdtase"/>
</dbReference>
<comment type="cofactor">
    <cofactor evidence="1">
        <name>FMN</name>
        <dbReference type="ChEBI" id="CHEBI:58210"/>
    </cofactor>
</comment>
<keyword evidence="7" id="KW-0500">Molybdenum</keyword>
<keyword evidence="8" id="KW-0285">Flavoprotein</keyword>
<evidence type="ECO:0000313" key="21">
    <source>
        <dbReference type="EMBL" id="CAE6753545.1"/>
    </source>
</evidence>
<comment type="cofactor">
    <cofactor evidence="2">
        <name>Mo-bis(molybdopterin guanine dinucleotide)</name>
        <dbReference type="ChEBI" id="CHEBI:60539"/>
    </cofactor>
</comment>
<feature type="domain" description="Flavodoxin-like" evidence="18">
    <location>
        <begin position="865"/>
        <end position="1003"/>
    </location>
</feature>
<dbReference type="InterPro" id="IPR001433">
    <property type="entry name" value="OxRdtase_FAD/NAD-bd"/>
</dbReference>
<dbReference type="EC" id="1.9.6.1" evidence="21"/>
<dbReference type="CDD" id="cd02791">
    <property type="entry name" value="MopB_CT_Nitrate-R-NapA-like"/>
    <property type="match status" value="1"/>
</dbReference>
<evidence type="ECO:0000256" key="13">
    <source>
        <dbReference type="ARBA" id="ARBA00022982"/>
    </source>
</evidence>
<dbReference type="InterPro" id="IPR050123">
    <property type="entry name" value="Prok_molybdopt-oxidoreductase"/>
</dbReference>
<evidence type="ECO:0000256" key="4">
    <source>
        <dbReference type="ARBA" id="ARBA00001974"/>
    </source>
</evidence>
<keyword evidence="6" id="KW-0004">4Fe-4S</keyword>
<evidence type="ECO:0000256" key="14">
    <source>
        <dbReference type="ARBA" id="ARBA00023002"/>
    </source>
</evidence>
<dbReference type="Gene3D" id="2.40.30.10">
    <property type="entry name" value="Translation factors"/>
    <property type="match status" value="1"/>
</dbReference>
<evidence type="ECO:0000256" key="8">
    <source>
        <dbReference type="ARBA" id="ARBA00022630"/>
    </source>
</evidence>
<dbReference type="InterPro" id="IPR008254">
    <property type="entry name" value="Flavodoxin/NO_synth"/>
</dbReference>
<dbReference type="Pfam" id="PF00667">
    <property type="entry name" value="FAD_binding_1"/>
    <property type="match status" value="1"/>
</dbReference>
<keyword evidence="15" id="KW-0408">Iron</keyword>
<dbReference type="Gene3D" id="2.20.25.90">
    <property type="entry name" value="ADC-like domains"/>
    <property type="match status" value="1"/>
</dbReference>
<reference evidence="21 22" key="1">
    <citation type="submission" date="2021-02" db="EMBL/GenBank/DDBJ databases">
        <authorList>
            <person name="Vanwijnsberghe S."/>
        </authorList>
    </citation>
    <scope>NUCLEOTIDE SEQUENCE [LARGE SCALE GENOMIC DNA]</scope>
    <source>
        <strain evidence="21 22">LMG 31837</strain>
    </source>
</reference>
<evidence type="ECO:0000256" key="3">
    <source>
        <dbReference type="ARBA" id="ARBA00001966"/>
    </source>
</evidence>